<accession>A0A5C7H242</accession>
<organism evidence="2 3">
    <name type="scientific">Acer yangbiense</name>
    <dbReference type="NCBI Taxonomy" id="1000413"/>
    <lineage>
        <taxon>Eukaryota</taxon>
        <taxon>Viridiplantae</taxon>
        <taxon>Streptophyta</taxon>
        <taxon>Embryophyta</taxon>
        <taxon>Tracheophyta</taxon>
        <taxon>Spermatophyta</taxon>
        <taxon>Magnoliopsida</taxon>
        <taxon>eudicotyledons</taxon>
        <taxon>Gunneridae</taxon>
        <taxon>Pentapetalae</taxon>
        <taxon>rosids</taxon>
        <taxon>malvids</taxon>
        <taxon>Sapindales</taxon>
        <taxon>Sapindaceae</taxon>
        <taxon>Hippocastanoideae</taxon>
        <taxon>Acereae</taxon>
        <taxon>Acer</taxon>
    </lineage>
</organism>
<dbReference type="Proteomes" id="UP000323000">
    <property type="component" value="Chromosome 11"/>
</dbReference>
<evidence type="ECO:0000256" key="1">
    <source>
        <dbReference type="SAM" id="MobiDB-lite"/>
    </source>
</evidence>
<gene>
    <name evidence="2" type="ORF">EZV62_023567</name>
</gene>
<keyword evidence="3" id="KW-1185">Reference proteome</keyword>
<feature type="region of interest" description="Disordered" evidence="1">
    <location>
        <begin position="154"/>
        <end position="189"/>
    </location>
</feature>
<comment type="caution">
    <text evidence="2">The sequence shown here is derived from an EMBL/GenBank/DDBJ whole genome shotgun (WGS) entry which is preliminary data.</text>
</comment>
<feature type="compositionally biased region" description="Polar residues" evidence="1">
    <location>
        <begin position="177"/>
        <end position="189"/>
    </location>
</feature>
<dbReference type="EMBL" id="VAHF01000011">
    <property type="protein sequence ID" value="TXG51043.1"/>
    <property type="molecule type" value="Genomic_DNA"/>
</dbReference>
<name>A0A5C7H242_9ROSI</name>
<dbReference type="AlphaFoldDB" id="A0A5C7H242"/>
<evidence type="ECO:0000313" key="3">
    <source>
        <dbReference type="Proteomes" id="UP000323000"/>
    </source>
</evidence>
<proteinExistence type="predicted"/>
<sequence length="279" mass="30787">MSTDEVARLCKALSLTDKEGPVRPLEVDLKEDGGEEVGFSSGEEDWLYWFSKNRLARVTSEQCSSTGWLYGSKFITLTLPWEYDWQRRDGNRFGETRSTPDGLGLGPPVSTEIPIPIQVVSGAHLEHVGIRDDVATIEKQKIVLAREDLPEPIPKKKAEIQSSKSKLVKGSVHGKESTQGPTKTLSSPSVENCDEVCLKQTSVRPASKAVLGLNVEEMELDAGLPTNNEKDRINETCLGNPVGPKTGKWKRWARDGVQNDFRPDEGSSPSLGCRSMDYD</sequence>
<feature type="region of interest" description="Disordered" evidence="1">
    <location>
        <begin position="225"/>
        <end position="279"/>
    </location>
</feature>
<protein>
    <submittedName>
        <fullName evidence="2">Uncharacterized protein</fullName>
    </submittedName>
</protein>
<reference evidence="3" key="1">
    <citation type="journal article" date="2019" name="Gigascience">
        <title>De novo genome assembly of the endangered Acer yangbiense, a plant species with extremely small populations endemic to Yunnan Province, China.</title>
        <authorList>
            <person name="Yang J."/>
            <person name="Wariss H.M."/>
            <person name="Tao L."/>
            <person name="Zhang R."/>
            <person name="Yun Q."/>
            <person name="Hollingsworth P."/>
            <person name="Dao Z."/>
            <person name="Luo G."/>
            <person name="Guo H."/>
            <person name="Ma Y."/>
            <person name="Sun W."/>
        </authorList>
    </citation>
    <scope>NUCLEOTIDE SEQUENCE [LARGE SCALE GENOMIC DNA]</scope>
    <source>
        <strain evidence="3">cv. Malutang</strain>
    </source>
</reference>
<evidence type="ECO:0000313" key="2">
    <source>
        <dbReference type="EMBL" id="TXG51043.1"/>
    </source>
</evidence>